<dbReference type="Gene3D" id="3.40.33.10">
    <property type="entry name" value="CAP"/>
    <property type="match status" value="1"/>
</dbReference>
<reference evidence="5 6" key="1">
    <citation type="submission" date="2014-11" db="EMBL/GenBank/DDBJ databases">
        <title>Genetic blueprint of the zoonotic pathogen Toxocara canis.</title>
        <authorList>
            <person name="Zhu X.-Q."/>
            <person name="Korhonen P.K."/>
            <person name="Cai H."/>
            <person name="Young N.D."/>
            <person name="Nejsum P."/>
            <person name="von Samson-Himmelstjerna G."/>
            <person name="Boag P.R."/>
            <person name="Tan P."/>
            <person name="Li Q."/>
            <person name="Min J."/>
            <person name="Yang Y."/>
            <person name="Wang X."/>
            <person name="Fang X."/>
            <person name="Hall R.S."/>
            <person name="Hofmann A."/>
            <person name="Sternberg P.W."/>
            <person name="Jex A.R."/>
            <person name="Gasser R.B."/>
        </authorList>
    </citation>
    <scope>NUCLEOTIDE SEQUENCE [LARGE SCALE GENOMIC DNA]</scope>
    <source>
        <strain evidence="5">PN_DK_2014</strain>
    </source>
</reference>
<dbReference type="Proteomes" id="UP000031036">
    <property type="component" value="Unassembled WGS sequence"/>
</dbReference>
<dbReference type="PANTHER" id="PTHR10334">
    <property type="entry name" value="CYSTEINE-RICH SECRETORY PROTEIN-RELATED"/>
    <property type="match status" value="1"/>
</dbReference>
<evidence type="ECO:0000256" key="3">
    <source>
        <dbReference type="SAM" id="SignalP"/>
    </source>
</evidence>
<protein>
    <submittedName>
        <fullName evidence="5">Ancylostoma secreted protein</fullName>
    </submittedName>
</protein>
<dbReference type="SUPFAM" id="SSF55797">
    <property type="entry name" value="PR-1-like"/>
    <property type="match status" value="1"/>
</dbReference>
<dbReference type="GO" id="GO:0005576">
    <property type="term" value="C:extracellular region"/>
    <property type="evidence" value="ECO:0007669"/>
    <property type="project" value="InterPro"/>
</dbReference>
<evidence type="ECO:0000313" key="6">
    <source>
        <dbReference type="Proteomes" id="UP000031036"/>
    </source>
</evidence>
<comment type="caution">
    <text evidence="1">Lacks conserved residue(s) required for the propagation of feature annotation.</text>
</comment>
<dbReference type="EMBL" id="JPKZ01000595">
    <property type="protein sequence ID" value="KHN86533.1"/>
    <property type="molecule type" value="Genomic_DNA"/>
</dbReference>
<proteinExistence type="predicted"/>
<dbReference type="Pfam" id="PF01549">
    <property type="entry name" value="ShK"/>
    <property type="match status" value="4"/>
</dbReference>
<keyword evidence="3" id="KW-0732">Signal</keyword>
<dbReference type="OMA" id="YASYCFI"/>
<feature type="disulfide bond" evidence="1">
    <location>
        <begin position="512"/>
        <end position="546"/>
    </location>
</feature>
<evidence type="ECO:0000259" key="4">
    <source>
        <dbReference type="PROSITE" id="PS51670"/>
    </source>
</evidence>
<feature type="compositionally biased region" description="Low complexity" evidence="2">
    <location>
        <begin position="392"/>
        <end position="432"/>
    </location>
</feature>
<feature type="domain" description="ShKT" evidence="4">
    <location>
        <begin position="512"/>
        <end position="546"/>
    </location>
</feature>
<organism evidence="5 6">
    <name type="scientific">Toxocara canis</name>
    <name type="common">Canine roundworm</name>
    <dbReference type="NCBI Taxonomy" id="6265"/>
    <lineage>
        <taxon>Eukaryota</taxon>
        <taxon>Metazoa</taxon>
        <taxon>Ecdysozoa</taxon>
        <taxon>Nematoda</taxon>
        <taxon>Chromadorea</taxon>
        <taxon>Rhabditida</taxon>
        <taxon>Spirurina</taxon>
        <taxon>Ascaridomorpha</taxon>
        <taxon>Ascaridoidea</taxon>
        <taxon>Toxocaridae</taxon>
        <taxon>Toxocara</taxon>
    </lineage>
</organism>
<dbReference type="PRINTS" id="PR00837">
    <property type="entry name" value="V5TPXLIKE"/>
</dbReference>
<comment type="caution">
    <text evidence="5">The sequence shown here is derived from an EMBL/GenBank/DDBJ whole genome shotgun (WGS) entry which is preliminary data.</text>
</comment>
<dbReference type="InterPro" id="IPR018244">
    <property type="entry name" value="Allrgn_V5/Tpx1_CS"/>
</dbReference>
<feature type="region of interest" description="Disordered" evidence="2">
    <location>
        <begin position="389"/>
        <end position="439"/>
    </location>
</feature>
<dbReference type="STRING" id="6265.A0A0B2VXX4"/>
<dbReference type="PROSITE" id="PS51670">
    <property type="entry name" value="SHKT"/>
    <property type="match status" value="3"/>
</dbReference>
<name>A0A0B2VXX4_TOXCA</name>
<feature type="domain" description="ShKT" evidence="4">
    <location>
        <begin position="261"/>
        <end position="295"/>
    </location>
</feature>
<gene>
    <name evidence="5" type="primary">ASP</name>
    <name evidence="5" type="ORF">Tcan_11592</name>
</gene>
<feature type="region of interest" description="Disordered" evidence="2">
    <location>
        <begin position="212"/>
        <end position="257"/>
    </location>
</feature>
<dbReference type="InterPro" id="IPR035940">
    <property type="entry name" value="CAP_sf"/>
</dbReference>
<dbReference type="CDD" id="cd05380">
    <property type="entry name" value="CAP_euk"/>
    <property type="match status" value="1"/>
</dbReference>
<accession>A0A0B2VXX4</accession>
<evidence type="ECO:0000256" key="2">
    <source>
        <dbReference type="SAM" id="MobiDB-lite"/>
    </source>
</evidence>
<evidence type="ECO:0000256" key="1">
    <source>
        <dbReference type="PROSITE-ProRule" id="PRU01005"/>
    </source>
</evidence>
<dbReference type="SMART" id="SM00198">
    <property type="entry name" value="SCP"/>
    <property type="match status" value="1"/>
</dbReference>
<sequence length="546" mass="58710">MNMLLLAVLLLATTSIASGIECPNVANPVFDATSRAAVLAKHNEYRAMLTHGTAQYKGGHNLKSGKNIYELVWDCDLEKHAQNWSNNCEFKHSHTPEQGGVQAVESWWSELQKYDASVNPNMDFNDGVFSVAGHWSQLAWGATTKVGCGLANCGSGGSAFIKVTCNYVIPGNMQGAVIFQLGNGCSSDSECTTYPESKCNVTSKLCMQKQAQTTPAQPGPQTTQATPVQPGAQTTQATPGKPGPQTTQPAKPEVTPTPGACEDTATDCAMYASYCFIQPYSRMLQRRCKKTCNVCDCQDIDANCASQQTKVQRKGRDVESVRKTESATAPLTTSRHFGAPIPVFKCSEKYSQAKRQDCHRLSRQSLSASQVRGCGGACIRSMFGAHWARQKQAQTTPAQPGPQTTQATPVQPGAQTTQATPGKPGPQTTQPAKPEVTPTPGACEDTATDCAMYASYCFIQPYSRMLQRRCKKTCNVCDCQDIDANCASQVNSCNLADVSTKCQLTCGNCGGCSDDANNCALMSYLCNDPTFGSVMKARCKKTCNFC</sequence>
<evidence type="ECO:0000313" key="5">
    <source>
        <dbReference type="EMBL" id="KHN86533.1"/>
    </source>
</evidence>
<dbReference type="OrthoDB" id="5853705at2759"/>
<dbReference type="Gene3D" id="1.10.10.1870">
    <property type="entry name" value="ShTK domain-like"/>
    <property type="match status" value="3"/>
</dbReference>
<feature type="disulfide bond" evidence="1">
    <location>
        <begin position="443"/>
        <end position="477"/>
    </location>
</feature>
<feature type="disulfide bond" evidence="1">
    <location>
        <begin position="261"/>
        <end position="295"/>
    </location>
</feature>
<dbReference type="Pfam" id="PF00188">
    <property type="entry name" value="CAP"/>
    <property type="match status" value="1"/>
</dbReference>
<dbReference type="InterPro" id="IPR014044">
    <property type="entry name" value="CAP_dom"/>
</dbReference>
<dbReference type="SMR" id="A0A0B2VXX4"/>
<feature type="signal peptide" evidence="3">
    <location>
        <begin position="1"/>
        <end position="19"/>
    </location>
</feature>
<dbReference type="InterPro" id="IPR001283">
    <property type="entry name" value="CRISP-related"/>
</dbReference>
<keyword evidence="6" id="KW-1185">Reference proteome</keyword>
<feature type="domain" description="ShKT" evidence="4">
    <location>
        <begin position="443"/>
        <end position="477"/>
    </location>
</feature>
<feature type="chain" id="PRO_5002078723" evidence="3">
    <location>
        <begin position="20"/>
        <end position="546"/>
    </location>
</feature>
<keyword evidence="1" id="KW-1015">Disulfide bond</keyword>
<feature type="compositionally biased region" description="Low complexity" evidence="2">
    <location>
        <begin position="212"/>
        <end position="250"/>
    </location>
</feature>
<dbReference type="PROSITE" id="PS01009">
    <property type="entry name" value="CRISP_1"/>
    <property type="match status" value="1"/>
</dbReference>
<dbReference type="SMART" id="SM00254">
    <property type="entry name" value="ShKT"/>
    <property type="match status" value="4"/>
</dbReference>
<dbReference type="InterPro" id="IPR003582">
    <property type="entry name" value="ShKT_dom"/>
</dbReference>
<dbReference type="AlphaFoldDB" id="A0A0B2VXX4"/>